<sequence length="610" mass="67437">MALVVLSVVEQRLDAVRAVLAGSDVVEVAANCGVHRSTVHRWVGRYLTEQLAGLADRSHRPHSCPGQVAEAVEVAVAEMRREHPRWGSRRIRLEMLRKPGPWVVEDLAVPSERTIDRILQRQGLLRVRPRKRPKDSYKRWERPAPMQLWQMDIVGGVQLVNPATGVVREAKLVTAVDDHSRYCVIAKVVERATGRAVCLALAEALTRFGVPEEIITDNGKQFTDRFGKYRPRTGEVLFDKICRHNGITHRLTAPASPNQNGKVERFHGTVRPDFLDTAEAFTSLREAQAAVDAYVLHYNTDRPHQALDPRTPVTPADRFQPVGAQQRTLVDLWLPPTLDPVPSTEVQPVAADAPPVQAQETAVEPGGPVEFDRVVPASGNLMVCQRQFWMGTHRAGMVARIWADCDLIHVLIAGIRIKTVRSHLSVNDLATLVRQGAVPAGPAPLPPIEDGDAIEVERCVNRGGGVSLGQHIVLAAEILAGRRVGIRIEPTTLMFYDLDTRELLRTRANPLRPEQMKRLRGARPAGPPPRPSVEPVRVQRRASNSGIIMVAGQKVALGRLHRHQTVTVTVSETTLAIELTDGDTKVIRRTTTQPVRSIKGQRPRIATSVS</sequence>
<dbReference type="PROSITE" id="PS50994">
    <property type="entry name" value="INTEGRASE"/>
    <property type="match status" value="1"/>
</dbReference>
<dbReference type="GO" id="GO:0015074">
    <property type="term" value="P:DNA integration"/>
    <property type="evidence" value="ECO:0007669"/>
    <property type="project" value="InterPro"/>
</dbReference>
<dbReference type="Proteomes" id="UP000198251">
    <property type="component" value="Chromosome I"/>
</dbReference>
<dbReference type="PANTHER" id="PTHR35004">
    <property type="entry name" value="TRANSPOSASE RV3428C-RELATED"/>
    <property type="match status" value="1"/>
</dbReference>
<dbReference type="InterPro" id="IPR001584">
    <property type="entry name" value="Integrase_cat-core"/>
</dbReference>
<organism evidence="2 4">
    <name type="scientific">Micromonospora echinofusca</name>
    <dbReference type="NCBI Taxonomy" id="47858"/>
    <lineage>
        <taxon>Bacteria</taxon>
        <taxon>Bacillati</taxon>
        <taxon>Actinomycetota</taxon>
        <taxon>Actinomycetes</taxon>
        <taxon>Micromonosporales</taxon>
        <taxon>Micromonosporaceae</taxon>
        <taxon>Micromonospora</taxon>
    </lineage>
</organism>
<dbReference type="NCBIfam" id="NF033577">
    <property type="entry name" value="transpos_IS481"/>
    <property type="match status" value="1"/>
</dbReference>
<feature type="domain" description="Integrase catalytic" evidence="1">
    <location>
        <begin position="139"/>
        <end position="323"/>
    </location>
</feature>
<protein>
    <submittedName>
        <fullName evidence="2">Transposase InsO and inactivated derivatives</fullName>
    </submittedName>
</protein>
<dbReference type="EMBL" id="LT607733">
    <property type="protein sequence ID" value="SCG19218.1"/>
    <property type="molecule type" value="Genomic_DNA"/>
</dbReference>
<dbReference type="SUPFAM" id="SSF53098">
    <property type="entry name" value="Ribonuclease H-like"/>
    <property type="match status" value="1"/>
</dbReference>
<name>A0A1C5GCS1_MICEH</name>
<dbReference type="EMBL" id="LT607733">
    <property type="protein sequence ID" value="SCG17528.1"/>
    <property type="molecule type" value="Genomic_DNA"/>
</dbReference>
<dbReference type="AlphaFoldDB" id="A0A1C5GCS1"/>
<keyword evidence="4" id="KW-1185">Reference proteome</keyword>
<dbReference type="PANTHER" id="PTHR35004:SF6">
    <property type="entry name" value="TRANSPOSASE"/>
    <property type="match status" value="1"/>
</dbReference>
<evidence type="ECO:0000313" key="3">
    <source>
        <dbReference type="EMBL" id="SCG19218.1"/>
    </source>
</evidence>
<dbReference type="Gene3D" id="3.30.420.10">
    <property type="entry name" value="Ribonuclease H-like superfamily/Ribonuclease H"/>
    <property type="match status" value="1"/>
</dbReference>
<dbReference type="InterPro" id="IPR012337">
    <property type="entry name" value="RNaseH-like_sf"/>
</dbReference>
<dbReference type="InterPro" id="IPR009057">
    <property type="entry name" value="Homeodomain-like_sf"/>
</dbReference>
<proteinExistence type="predicted"/>
<evidence type="ECO:0000259" key="1">
    <source>
        <dbReference type="PROSITE" id="PS50994"/>
    </source>
</evidence>
<gene>
    <name evidence="2" type="ORF">GA0070610_3841</name>
    <name evidence="3" type="ORF">GA0070610_5583</name>
</gene>
<dbReference type="InterPro" id="IPR047656">
    <property type="entry name" value="IS481-like_transpos"/>
</dbReference>
<dbReference type="InterPro" id="IPR036397">
    <property type="entry name" value="RNaseH_sf"/>
</dbReference>
<evidence type="ECO:0000313" key="2">
    <source>
        <dbReference type="EMBL" id="SCG17528.1"/>
    </source>
</evidence>
<reference evidence="2 4" key="1">
    <citation type="submission" date="2016-06" db="EMBL/GenBank/DDBJ databases">
        <authorList>
            <person name="Kjaerup R.B."/>
            <person name="Dalgaard T.S."/>
            <person name="Juul-Madsen H.R."/>
        </authorList>
    </citation>
    <scope>NUCLEOTIDE SEQUENCE [LARGE SCALE GENOMIC DNA]</scope>
    <source>
        <strain evidence="2 4">DSM 43913</strain>
    </source>
</reference>
<accession>A0A1C5GCS1</accession>
<dbReference type="GO" id="GO:0003676">
    <property type="term" value="F:nucleic acid binding"/>
    <property type="evidence" value="ECO:0007669"/>
    <property type="project" value="InterPro"/>
</dbReference>
<dbReference type="Pfam" id="PF13565">
    <property type="entry name" value="HTH_32"/>
    <property type="match status" value="1"/>
</dbReference>
<dbReference type="SUPFAM" id="SSF46689">
    <property type="entry name" value="Homeodomain-like"/>
    <property type="match status" value="1"/>
</dbReference>
<dbReference type="Pfam" id="PF13683">
    <property type="entry name" value="rve_3"/>
    <property type="match status" value="1"/>
</dbReference>
<evidence type="ECO:0000313" key="4">
    <source>
        <dbReference type="Proteomes" id="UP000198251"/>
    </source>
</evidence>